<sequence>MPTRDLFRHLLRGKRDPSPLPPAAATSSVLSTTSAAFRTGTSTKSNCTVGATTASASAVTPVAASRNQALQKAIEEHISTIPDREKDAFRSAAQKMTDDSVLEQVHSDDQDHRSRSSFRRLSASMSRALNLLSRFTDAIAIGIQANPDISSIIVGAARGLITVAIGFVSFFDKLSEMISRMNDYLEPLTAYAKSAGTSKLVQDCLVKVYIDFLTLFRSARHVFVDDHGNTRKWLSWREFWRVQWVPFEEEFGKIEAEMRHHKDVLGDAAQALTLEKSFEASQNEQARRQRELVNEREDFLRWLSSYPFEDVQKTTYEKKHPGTGDWLLRQSEFEQWFTKQDSAILWCYGKPGAGKSVLASNVIEHVSSKRAPNDHVGIAFAYYSYQVKEMQENAFIISALIKQICRGNYRVPEGFLNVKRDALTPSQLGNVDSFLKAVEHYQLNEVFVVIDALDECPKVQRPAILKSLRDIVNCGTCHVKVFVTSRPELDIEEAFKQMTIECIRIEARSVQSDINLYATEETRRLRQGSDGRKLNLNNPALEDQIIGTLTTKAEGMFLWVHLQLIHLCEESESHDDRDVERALATLPDGLDKTYERSLNQIWQLDERRRRLAFQTFRWVMYADRPLTVNELQYALADEESRSSGREAQTNDWRFLLSVCANLLEVIATGFTDGTVRPIHYSVQEFITTTSDPRMQGQLLIAQHESGEIHTALATTCMTYLMLNLTGLAPCGEVYQLRQRFEKYPFLWYAARSFDYHLAESTHGAALIALAESLLQQPRVFLASVLQARATRPYSDLPQVPNVYSNFDSFTKTVDNIMVIFSSRLYDMVEFHSYWKGRQLNPSLLHAACSAGLTQAVEHLLEVGIMPNSADENMAASAEGHEQIVRLLIEKGANVNAQGGRCGSALQAASLHGYEQIVQLLIEKGANVNAQGGTYGSILQAASSGGHKQIVQLLIEKGANVNAQGGTYGSALQAASSIGHEQIVQLLIEKGANVNAQGGWYSTALRAASFGGHEQIVKMLLDAGAQEAGED</sequence>
<feature type="repeat" description="ANK" evidence="2">
    <location>
        <begin position="933"/>
        <end position="965"/>
    </location>
</feature>
<evidence type="ECO:0000259" key="5">
    <source>
        <dbReference type="Pfam" id="PF22939"/>
    </source>
</evidence>
<feature type="domain" description="GPI inositol-deacylase winged helix" evidence="5">
    <location>
        <begin position="607"/>
        <end position="688"/>
    </location>
</feature>
<reference evidence="7" key="1">
    <citation type="submission" date="2020-02" db="EMBL/GenBank/DDBJ databases">
        <authorList>
            <person name="Palmer J.M."/>
        </authorList>
    </citation>
    <scope>NUCLEOTIDE SEQUENCE</scope>
    <source>
        <strain evidence="7">EPUS1.4</strain>
        <tissue evidence="7">Thallus</tissue>
    </source>
</reference>
<evidence type="ECO:0000256" key="3">
    <source>
        <dbReference type="SAM" id="MobiDB-lite"/>
    </source>
</evidence>
<evidence type="ECO:0000256" key="2">
    <source>
        <dbReference type="PROSITE-ProRule" id="PRU00023"/>
    </source>
</evidence>
<evidence type="ECO:0000259" key="6">
    <source>
        <dbReference type="Pfam" id="PF24883"/>
    </source>
</evidence>
<comment type="caution">
    <text evidence="7">The sequence shown here is derived from an EMBL/GenBank/DDBJ whole genome shotgun (WGS) entry which is preliminary data.</text>
</comment>
<dbReference type="SMART" id="SM00248">
    <property type="entry name" value="ANK"/>
    <property type="match status" value="6"/>
</dbReference>
<dbReference type="PROSITE" id="PS50088">
    <property type="entry name" value="ANK_REPEAT"/>
    <property type="match status" value="4"/>
</dbReference>
<dbReference type="InterPro" id="IPR027417">
    <property type="entry name" value="P-loop_NTPase"/>
</dbReference>
<dbReference type="Pfam" id="PF22939">
    <property type="entry name" value="WHD_GPIID"/>
    <property type="match status" value="1"/>
</dbReference>
<feature type="repeat" description="ANK" evidence="2">
    <location>
        <begin position="966"/>
        <end position="998"/>
    </location>
</feature>
<feature type="repeat" description="ANK" evidence="2">
    <location>
        <begin position="900"/>
        <end position="932"/>
    </location>
</feature>
<dbReference type="InterPro" id="IPR031350">
    <property type="entry name" value="Goodbye_dom"/>
</dbReference>
<dbReference type="Pfam" id="PF17109">
    <property type="entry name" value="Goodbye"/>
    <property type="match status" value="1"/>
</dbReference>
<evidence type="ECO:0008006" key="9">
    <source>
        <dbReference type="Google" id="ProtNLM"/>
    </source>
</evidence>
<dbReference type="PROSITE" id="PS50297">
    <property type="entry name" value="ANK_REP_REGION"/>
    <property type="match status" value="3"/>
</dbReference>
<dbReference type="InterPro" id="IPR036770">
    <property type="entry name" value="Ankyrin_rpt-contain_sf"/>
</dbReference>
<dbReference type="InterPro" id="IPR056884">
    <property type="entry name" value="NPHP3-like_N"/>
</dbReference>
<feature type="compositionally biased region" description="Basic and acidic residues" evidence="3">
    <location>
        <begin position="105"/>
        <end position="114"/>
    </location>
</feature>
<dbReference type="InterPro" id="IPR002110">
    <property type="entry name" value="Ankyrin_rpt"/>
</dbReference>
<dbReference type="SUPFAM" id="SSF48403">
    <property type="entry name" value="Ankyrin repeat"/>
    <property type="match status" value="1"/>
</dbReference>
<dbReference type="AlphaFoldDB" id="A0A8H7E8E0"/>
<dbReference type="PANTHER" id="PTHR10039">
    <property type="entry name" value="AMELOGENIN"/>
    <property type="match status" value="1"/>
</dbReference>
<dbReference type="Pfam" id="PF24883">
    <property type="entry name" value="NPHP3_N"/>
    <property type="match status" value="1"/>
</dbReference>
<feature type="region of interest" description="Disordered" evidence="3">
    <location>
        <begin position="99"/>
        <end position="118"/>
    </location>
</feature>
<gene>
    <name evidence="7" type="ORF">GJ744_006037</name>
</gene>
<proteinExistence type="predicted"/>
<dbReference type="Pfam" id="PF12796">
    <property type="entry name" value="Ank_2"/>
    <property type="match status" value="1"/>
</dbReference>
<dbReference type="OrthoDB" id="4772757at2759"/>
<keyword evidence="8" id="KW-1185">Reference proteome</keyword>
<feature type="domain" description="Nephrocystin 3-like N-terminal" evidence="6">
    <location>
        <begin position="322"/>
        <end position="486"/>
    </location>
</feature>
<accession>A0A8H7E8E0</accession>
<keyword evidence="1" id="KW-0677">Repeat</keyword>
<dbReference type="Proteomes" id="UP000606974">
    <property type="component" value="Unassembled WGS sequence"/>
</dbReference>
<dbReference type="EMBL" id="JAACFV010000027">
    <property type="protein sequence ID" value="KAF7510671.1"/>
    <property type="molecule type" value="Genomic_DNA"/>
</dbReference>
<protein>
    <recommendedName>
        <fullName evidence="9">NACHT domain-containing protein</fullName>
    </recommendedName>
</protein>
<evidence type="ECO:0000259" key="4">
    <source>
        <dbReference type="Pfam" id="PF17109"/>
    </source>
</evidence>
<evidence type="ECO:0000256" key="1">
    <source>
        <dbReference type="ARBA" id="ARBA00022737"/>
    </source>
</evidence>
<dbReference type="PANTHER" id="PTHR10039:SF14">
    <property type="entry name" value="NACHT DOMAIN-CONTAINING PROTEIN"/>
    <property type="match status" value="1"/>
</dbReference>
<keyword evidence="2" id="KW-0040">ANK repeat</keyword>
<organism evidence="7 8">
    <name type="scientific">Endocarpon pusillum</name>
    <dbReference type="NCBI Taxonomy" id="364733"/>
    <lineage>
        <taxon>Eukaryota</taxon>
        <taxon>Fungi</taxon>
        <taxon>Dikarya</taxon>
        <taxon>Ascomycota</taxon>
        <taxon>Pezizomycotina</taxon>
        <taxon>Eurotiomycetes</taxon>
        <taxon>Chaetothyriomycetidae</taxon>
        <taxon>Verrucariales</taxon>
        <taxon>Verrucariaceae</taxon>
        <taxon>Endocarpon</taxon>
    </lineage>
</organism>
<dbReference type="InterPro" id="IPR054471">
    <property type="entry name" value="GPIID_WHD"/>
</dbReference>
<name>A0A8H7E8E0_9EURO</name>
<feature type="repeat" description="ANK" evidence="2">
    <location>
        <begin position="867"/>
        <end position="899"/>
    </location>
</feature>
<evidence type="ECO:0000313" key="7">
    <source>
        <dbReference type="EMBL" id="KAF7510671.1"/>
    </source>
</evidence>
<dbReference type="Gene3D" id="1.25.40.20">
    <property type="entry name" value="Ankyrin repeat-containing domain"/>
    <property type="match status" value="1"/>
</dbReference>
<dbReference type="Pfam" id="PF13637">
    <property type="entry name" value="Ank_4"/>
    <property type="match status" value="1"/>
</dbReference>
<dbReference type="SUPFAM" id="SSF52540">
    <property type="entry name" value="P-loop containing nucleoside triphosphate hydrolases"/>
    <property type="match status" value="1"/>
</dbReference>
<dbReference type="Gene3D" id="3.40.50.300">
    <property type="entry name" value="P-loop containing nucleotide triphosphate hydrolases"/>
    <property type="match status" value="1"/>
</dbReference>
<feature type="domain" description="Fungal STAND N-terminal Goodbye" evidence="4">
    <location>
        <begin position="94"/>
        <end position="191"/>
    </location>
</feature>
<evidence type="ECO:0000313" key="8">
    <source>
        <dbReference type="Proteomes" id="UP000606974"/>
    </source>
</evidence>